<dbReference type="AlphaFoldDB" id="D8QAU8"/>
<dbReference type="OMA" id="HDICDIA"/>
<dbReference type="InterPro" id="IPR011333">
    <property type="entry name" value="SKP1/BTB/POZ_sf"/>
</dbReference>
<dbReference type="InParanoid" id="D8QAU8"/>
<organism evidence="2">
    <name type="scientific">Schizophyllum commune (strain H4-8 / FGSC 9210)</name>
    <name type="common">Split gill fungus</name>
    <dbReference type="NCBI Taxonomy" id="578458"/>
    <lineage>
        <taxon>Eukaryota</taxon>
        <taxon>Fungi</taxon>
        <taxon>Dikarya</taxon>
        <taxon>Basidiomycota</taxon>
        <taxon>Agaricomycotina</taxon>
        <taxon>Agaricomycetes</taxon>
        <taxon>Agaricomycetidae</taxon>
        <taxon>Agaricales</taxon>
        <taxon>Schizophyllaceae</taxon>
        <taxon>Schizophyllum</taxon>
    </lineage>
</organism>
<sequence length="198" mass="21402">METADPPKCPVNGCTIPVDIYLRSSDGVLVGAHTGNLEIFSDAFPSTSLSAPPSEPVSLTETAVVLQLLMHFMHNVRQPSLEEEPFDVVLGFAEAVEKYGVHAADQLCWFNMRDHIPENALEVLKFSAKHNLEDLVQLAAPETIGYSFSEVVHALSSEPATLARWVKDLALPTRPLVGFIADILHAKGEVTGIAGSSN</sequence>
<evidence type="ECO:0008006" key="3">
    <source>
        <dbReference type="Google" id="ProtNLM"/>
    </source>
</evidence>
<dbReference type="eggNOG" id="ENOG502RSE2">
    <property type="taxonomic scope" value="Eukaryota"/>
</dbReference>
<reference evidence="1 2" key="1">
    <citation type="journal article" date="2010" name="Nat. Biotechnol.">
        <title>Genome sequence of the model mushroom Schizophyllum commune.</title>
        <authorList>
            <person name="Ohm R.A."/>
            <person name="de Jong J.F."/>
            <person name="Lugones L.G."/>
            <person name="Aerts A."/>
            <person name="Kothe E."/>
            <person name="Stajich J.E."/>
            <person name="de Vries R.P."/>
            <person name="Record E."/>
            <person name="Levasseur A."/>
            <person name="Baker S.E."/>
            <person name="Bartholomew K.A."/>
            <person name="Coutinho P.M."/>
            <person name="Erdmann S."/>
            <person name="Fowler T.J."/>
            <person name="Gathman A.C."/>
            <person name="Lombard V."/>
            <person name="Henrissat B."/>
            <person name="Knabe N."/>
            <person name="Kuees U."/>
            <person name="Lilly W.W."/>
            <person name="Lindquist E."/>
            <person name="Lucas S."/>
            <person name="Magnuson J.K."/>
            <person name="Piumi F."/>
            <person name="Raudaskoski M."/>
            <person name="Salamov A."/>
            <person name="Schmutz J."/>
            <person name="Schwarze F.W.M.R."/>
            <person name="vanKuyk P.A."/>
            <person name="Horton J.S."/>
            <person name="Grigoriev I.V."/>
            <person name="Woesten H.A.B."/>
        </authorList>
    </citation>
    <scope>NUCLEOTIDE SEQUENCE [LARGE SCALE GENOMIC DNA]</scope>
    <source>
        <strain evidence="2">H4-8 / FGSC 9210</strain>
    </source>
</reference>
<evidence type="ECO:0000313" key="2">
    <source>
        <dbReference type="Proteomes" id="UP000007431"/>
    </source>
</evidence>
<dbReference type="Proteomes" id="UP000007431">
    <property type="component" value="Unassembled WGS sequence"/>
</dbReference>
<proteinExistence type="predicted"/>
<gene>
    <name evidence="1" type="ORF">SCHCODRAFT_111017</name>
</gene>
<dbReference type="HOGENOM" id="CLU_075133_3_1_1"/>
<dbReference type="EMBL" id="GL377309">
    <property type="protein sequence ID" value="EFI94640.1"/>
    <property type="molecule type" value="Genomic_DNA"/>
</dbReference>
<evidence type="ECO:0000313" key="1">
    <source>
        <dbReference type="EMBL" id="EFI94640.1"/>
    </source>
</evidence>
<keyword evidence="2" id="KW-1185">Reference proteome</keyword>
<accession>D8QAU8</accession>
<protein>
    <recommendedName>
        <fullName evidence="3">BTB domain-containing protein</fullName>
    </recommendedName>
</protein>
<dbReference type="VEuPathDB" id="FungiDB:SCHCODRAFT_02548246"/>
<feature type="non-terminal residue" evidence="1">
    <location>
        <position position="198"/>
    </location>
</feature>
<dbReference type="STRING" id="578458.D8QAU8"/>
<dbReference type="Gene3D" id="3.30.710.10">
    <property type="entry name" value="Potassium Channel Kv1.1, Chain A"/>
    <property type="match status" value="1"/>
</dbReference>
<name>D8QAU8_SCHCM</name>